<dbReference type="InterPro" id="IPR023352">
    <property type="entry name" value="MAPEG-like_dom_sf"/>
</dbReference>
<accession>A0ABY8LFL2</accession>
<keyword evidence="7" id="KW-1185">Reference proteome</keyword>
<sequence length="131" mass="14168">MTPELTALALALLLQALQFGAYSIRANLDVGPGYAMSARDRDPSRPLSVLGGRLQRALSNHFEGLILFTAAVALVTLSGQATPFTAAMAWTYLAARVLYVPAYALGLRPWRSLIWFVGFLATLLMVISTLI</sequence>
<dbReference type="RefSeq" id="WP_279967143.1">
    <property type="nucleotide sequence ID" value="NZ_CP122537.1"/>
</dbReference>
<dbReference type="Proteomes" id="UP001243420">
    <property type="component" value="Chromosome"/>
</dbReference>
<feature type="transmembrane region" description="Helical" evidence="5">
    <location>
        <begin position="59"/>
        <end position="77"/>
    </location>
</feature>
<dbReference type="InterPro" id="IPR001129">
    <property type="entry name" value="Membr-assoc_MAPEG"/>
</dbReference>
<keyword evidence="2 5" id="KW-0812">Transmembrane</keyword>
<comment type="subcellular location">
    <subcellularLocation>
        <location evidence="1">Membrane</location>
    </subcellularLocation>
</comment>
<evidence type="ECO:0000256" key="4">
    <source>
        <dbReference type="ARBA" id="ARBA00023136"/>
    </source>
</evidence>
<dbReference type="PANTHER" id="PTHR35371">
    <property type="entry name" value="INNER MEMBRANE PROTEIN"/>
    <property type="match status" value="1"/>
</dbReference>
<dbReference type="SUPFAM" id="SSF161084">
    <property type="entry name" value="MAPEG domain-like"/>
    <property type="match status" value="1"/>
</dbReference>
<evidence type="ECO:0000256" key="3">
    <source>
        <dbReference type="ARBA" id="ARBA00022989"/>
    </source>
</evidence>
<feature type="transmembrane region" description="Helical" evidence="5">
    <location>
        <begin position="113"/>
        <end position="130"/>
    </location>
</feature>
<proteinExistence type="predicted"/>
<protein>
    <submittedName>
        <fullName evidence="6">MAPEG family protein</fullName>
    </submittedName>
</protein>
<name>A0ABY8LFL2_9RHOB</name>
<keyword evidence="4 5" id="KW-0472">Membrane</keyword>
<evidence type="ECO:0000313" key="7">
    <source>
        <dbReference type="Proteomes" id="UP001243420"/>
    </source>
</evidence>
<gene>
    <name evidence="6" type="ORF">P8627_07480</name>
</gene>
<dbReference type="Gene3D" id="1.20.120.550">
    <property type="entry name" value="Membrane associated eicosanoid/glutathione metabolism-like domain"/>
    <property type="match status" value="1"/>
</dbReference>
<dbReference type="PANTHER" id="PTHR35371:SF1">
    <property type="entry name" value="BLR7753 PROTEIN"/>
    <property type="match status" value="1"/>
</dbReference>
<evidence type="ECO:0000313" key="6">
    <source>
        <dbReference type="EMBL" id="WGH80096.1"/>
    </source>
</evidence>
<dbReference type="EMBL" id="CP122537">
    <property type="protein sequence ID" value="WGH80096.1"/>
    <property type="molecule type" value="Genomic_DNA"/>
</dbReference>
<evidence type="ECO:0000256" key="1">
    <source>
        <dbReference type="ARBA" id="ARBA00004370"/>
    </source>
</evidence>
<keyword evidence="3 5" id="KW-1133">Transmembrane helix</keyword>
<feature type="transmembrane region" description="Helical" evidence="5">
    <location>
        <begin position="89"/>
        <end position="107"/>
    </location>
</feature>
<organism evidence="6 7">
    <name type="scientific">Jannaschia ovalis</name>
    <dbReference type="NCBI Taxonomy" id="3038773"/>
    <lineage>
        <taxon>Bacteria</taxon>
        <taxon>Pseudomonadati</taxon>
        <taxon>Pseudomonadota</taxon>
        <taxon>Alphaproteobacteria</taxon>
        <taxon>Rhodobacterales</taxon>
        <taxon>Roseobacteraceae</taxon>
        <taxon>Jannaschia</taxon>
    </lineage>
</organism>
<dbReference type="Pfam" id="PF01124">
    <property type="entry name" value="MAPEG"/>
    <property type="match status" value="1"/>
</dbReference>
<evidence type="ECO:0000256" key="5">
    <source>
        <dbReference type="SAM" id="Phobius"/>
    </source>
</evidence>
<evidence type="ECO:0000256" key="2">
    <source>
        <dbReference type="ARBA" id="ARBA00022692"/>
    </source>
</evidence>
<reference evidence="6 7" key="1">
    <citation type="submission" date="2023-04" db="EMBL/GenBank/DDBJ databases">
        <title>Jannaschia ovalis sp. nov., a marine bacterium isolated from sea tidal flat.</title>
        <authorList>
            <person name="Kwon D.Y."/>
            <person name="Kim J.-J."/>
        </authorList>
    </citation>
    <scope>NUCLEOTIDE SEQUENCE [LARGE SCALE GENOMIC DNA]</scope>
    <source>
        <strain evidence="6 7">GRR-S6-38</strain>
    </source>
</reference>